<dbReference type="Gene3D" id="3.40.50.10170">
    <property type="match status" value="1"/>
</dbReference>
<dbReference type="HOGENOM" id="CLU_048251_4_3_9"/>
<dbReference type="PaxDb" id="195103-CPF_2832"/>
<evidence type="ECO:0000313" key="3">
    <source>
        <dbReference type="EMBL" id="ABG84489.1"/>
    </source>
</evidence>
<gene>
    <name evidence="3" type="ordered locus">CPF_2832</name>
</gene>
<dbReference type="GO" id="GO:0008289">
    <property type="term" value="F:lipid binding"/>
    <property type="evidence" value="ECO:0007669"/>
    <property type="project" value="UniProtKB-KW"/>
</dbReference>
<evidence type="ECO:0000256" key="1">
    <source>
        <dbReference type="ARBA" id="ARBA00003238"/>
    </source>
</evidence>
<dbReference type="InterPro" id="IPR003797">
    <property type="entry name" value="DegV"/>
</dbReference>
<dbReference type="SUPFAM" id="SSF82549">
    <property type="entry name" value="DAK1/DegV-like"/>
    <property type="match status" value="1"/>
</dbReference>
<dbReference type="RefSeq" id="WP_011591152.1">
    <property type="nucleotide sequence ID" value="NC_008261.1"/>
</dbReference>
<keyword evidence="4" id="KW-1185">Reference proteome</keyword>
<proteinExistence type="predicted"/>
<evidence type="ECO:0000256" key="2">
    <source>
        <dbReference type="ARBA" id="ARBA00023121"/>
    </source>
</evidence>
<organism evidence="3 4">
    <name type="scientific">Clostridium perfringens (strain ATCC 13124 / DSM 756 / JCM 1290 / NCIMB 6125 / NCTC 8237 / Type A)</name>
    <dbReference type="NCBI Taxonomy" id="195103"/>
    <lineage>
        <taxon>Bacteria</taxon>
        <taxon>Bacillati</taxon>
        <taxon>Bacillota</taxon>
        <taxon>Clostridia</taxon>
        <taxon>Eubacteriales</taxon>
        <taxon>Clostridiaceae</taxon>
        <taxon>Clostridium</taxon>
    </lineage>
</organism>
<name>A0A0H2YTT2_CLOP1</name>
<dbReference type="InterPro" id="IPR043168">
    <property type="entry name" value="DegV_C"/>
</dbReference>
<dbReference type="Gene3D" id="3.30.1180.10">
    <property type="match status" value="1"/>
</dbReference>
<dbReference type="Proteomes" id="UP000001823">
    <property type="component" value="Chromosome"/>
</dbReference>
<dbReference type="PROSITE" id="PS51482">
    <property type="entry name" value="DEGV"/>
    <property type="match status" value="1"/>
</dbReference>
<accession>A0A0H2YTT2</accession>
<protein>
    <submittedName>
        <fullName evidence="3">DegV family protein</fullName>
    </submittedName>
</protein>
<dbReference type="PANTHER" id="PTHR33434:SF3">
    <property type="entry name" value="DEGV DOMAIN-CONTAINING PROTEIN YITS"/>
    <property type="match status" value="1"/>
</dbReference>
<sequence length="281" mass="30948">MQKIAIITDSSCDLTIDEIKEYNLNILPLKIIYKDREYNDIFDIKPIDVYENLHNEVPTTSLCSPDYINSVLDKLEAEGYTHLIGIFISSSLSGTFNAARLVIEERSSFKSYLFDSKIIGYPLGSIVIKAAEFVKEGKSFEEIIEALPSIREATTGFYTLNTLEYLRRGGRIGKVAGTVGDLLHLKPIISVDEHGAYTTIAKARGRKQSLKKLASIILEHLDECKCNVAILNGMAEEEANQVLDSISSHPNLLKSQVRAIGAAMGVHAGPGMVGVSIQKEI</sequence>
<comment type="function">
    <text evidence="1">May bind long-chain fatty acids, such as palmitate, and may play a role in lipid transport or fatty acid metabolism.</text>
</comment>
<reference evidence="3 4" key="1">
    <citation type="journal article" date="2006" name="Genome Res.">
        <title>Skewed genomic variability in strains of the toxigenic bacterial pathogen, Clostridium perfringens.</title>
        <authorList>
            <person name="Myers G.S."/>
            <person name="Rasko D.A."/>
            <person name="Cheung J.K."/>
            <person name="Ravel J."/>
            <person name="Seshadri R."/>
            <person name="Deboy R.T."/>
            <person name="Ren Q."/>
            <person name="Varga J."/>
            <person name="Awad M.M."/>
            <person name="Brinkac L.M."/>
            <person name="Daugherty S.C."/>
            <person name="Haft D.H."/>
            <person name="Dodson R.J."/>
            <person name="Madupu R."/>
            <person name="Nelson W.C."/>
            <person name="Rosovitz M.J."/>
            <person name="Sullivan S.A."/>
            <person name="Khouri H."/>
            <person name="Dimitrov G.I."/>
            <person name="Watkins K.L."/>
            <person name="Mulligan S."/>
            <person name="Benton J."/>
            <person name="Radune D."/>
            <person name="Fisher D.J."/>
            <person name="Atkins H.S."/>
            <person name="Hiscox T."/>
            <person name="Jost B.H."/>
            <person name="Billington S.J."/>
            <person name="Songer J.G."/>
            <person name="McClane B.A."/>
            <person name="Titball R.W."/>
            <person name="Rood J.I."/>
            <person name="Melville S.B."/>
            <person name="Paulsen I.T."/>
        </authorList>
    </citation>
    <scope>NUCLEOTIDE SEQUENCE [LARGE SCALE GENOMIC DNA]</scope>
    <source>
        <strain evidence="4">ATCC 13124 / DSM 756 / JCM 1290 / NCIMB 6125 / NCTC 8237 / S 107 / Type A</strain>
    </source>
</reference>
<dbReference type="InterPro" id="IPR050270">
    <property type="entry name" value="DegV_domain_contain"/>
</dbReference>
<dbReference type="eggNOG" id="COG1307">
    <property type="taxonomic scope" value="Bacteria"/>
</dbReference>
<dbReference type="Pfam" id="PF02645">
    <property type="entry name" value="DegV"/>
    <property type="match status" value="1"/>
</dbReference>
<dbReference type="PANTHER" id="PTHR33434">
    <property type="entry name" value="DEGV DOMAIN-CONTAINING PROTEIN DR_1986-RELATED"/>
    <property type="match status" value="1"/>
</dbReference>
<keyword evidence="2" id="KW-0446">Lipid-binding</keyword>
<dbReference type="KEGG" id="cpf:CPF_2832"/>
<dbReference type="AlphaFoldDB" id="A0A0H2YTT2"/>
<dbReference type="NCBIfam" id="TIGR00762">
    <property type="entry name" value="DegV"/>
    <property type="match status" value="1"/>
</dbReference>
<evidence type="ECO:0000313" key="4">
    <source>
        <dbReference type="Proteomes" id="UP000001823"/>
    </source>
</evidence>
<dbReference type="STRING" id="195103.CPF_2832"/>
<dbReference type="EMBL" id="CP000246">
    <property type="protein sequence ID" value="ABG84489.1"/>
    <property type="molecule type" value="Genomic_DNA"/>
</dbReference>